<dbReference type="RefSeq" id="XP_016936313.3">
    <property type="nucleotide sequence ID" value="XM_017080824.4"/>
</dbReference>
<keyword evidence="3 5" id="KW-1133">Transmembrane helix</keyword>
<feature type="transmembrane region" description="Helical" evidence="5">
    <location>
        <begin position="6"/>
        <end position="30"/>
    </location>
</feature>
<accession>A0AB39ZIB8</accession>
<evidence type="ECO:0000256" key="3">
    <source>
        <dbReference type="ARBA" id="ARBA00022989"/>
    </source>
</evidence>
<dbReference type="Pfam" id="PF00335">
    <property type="entry name" value="Tetraspanin"/>
    <property type="match status" value="1"/>
</dbReference>
<evidence type="ECO:0000313" key="7">
    <source>
        <dbReference type="RefSeq" id="XP_016936313.3"/>
    </source>
</evidence>
<reference evidence="6" key="1">
    <citation type="submission" date="2025-05" db="UniProtKB">
        <authorList>
            <consortium name="RefSeq"/>
        </authorList>
    </citation>
    <scope>NUCLEOTIDE SEQUENCE [LARGE SCALE GENOMIC DNA]</scope>
</reference>
<evidence type="ECO:0000256" key="1">
    <source>
        <dbReference type="ARBA" id="ARBA00004141"/>
    </source>
</evidence>
<dbReference type="InterPro" id="IPR008952">
    <property type="entry name" value="Tetraspanin_EC2_sf"/>
</dbReference>
<evidence type="ECO:0000256" key="5">
    <source>
        <dbReference type="SAM" id="Phobius"/>
    </source>
</evidence>
<proteinExistence type="predicted"/>
<feature type="transmembrane region" description="Helical" evidence="5">
    <location>
        <begin position="178"/>
        <end position="199"/>
    </location>
</feature>
<reference evidence="7" key="2">
    <citation type="submission" date="2025-08" db="UniProtKB">
        <authorList>
            <consortium name="RefSeq"/>
        </authorList>
    </citation>
    <scope>IDENTIFICATION</scope>
</reference>
<comment type="subcellular location">
    <subcellularLocation>
        <location evidence="1">Membrane</location>
        <topology evidence="1">Multi-pass membrane protein</topology>
    </subcellularLocation>
</comment>
<dbReference type="AlphaFoldDB" id="A0AB39ZIB8"/>
<name>A0AB39ZIB8_DROSZ</name>
<feature type="transmembrane region" description="Helical" evidence="5">
    <location>
        <begin position="72"/>
        <end position="92"/>
    </location>
</feature>
<evidence type="ECO:0008006" key="8">
    <source>
        <dbReference type="Google" id="ProtNLM"/>
    </source>
</evidence>
<evidence type="ECO:0000256" key="2">
    <source>
        <dbReference type="ARBA" id="ARBA00022692"/>
    </source>
</evidence>
<sequence>MVRNIIKKVVVILFGLVLAILLRIILPFTLKFSNLKITTDIIAYFSGLTITISIIICIFLVSIFLAYLTDDWIALGFIPLQIYALHWTYLTFSERLESMNKSYDAFMDDLTQKWLSYFNHNDTYWTTLEKTILCCGLEGPRSYMDYLQKVPKHCYNPKLITLGCSHFYQNIFHPMQQIGLLLLRLSLFMELSILLFYGFRLFKKLFSLYARETKKSC</sequence>
<dbReference type="Gene3D" id="1.10.1450.10">
    <property type="entry name" value="Tetraspanin"/>
    <property type="match status" value="1"/>
</dbReference>
<feature type="transmembrane region" description="Helical" evidence="5">
    <location>
        <begin position="42"/>
        <end position="66"/>
    </location>
</feature>
<protein>
    <recommendedName>
        <fullName evidence="8">Tetraspanin</fullName>
    </recommendedName>
</protein>
<dbReference type="Proteomes" id="UP001652628">
    <property type="component" value="Chromosome 2L"/>
</dbReference>
<organism evidence="6 7">
    <name type="scientific">Drosophila suzukii</name>
    <name type="common">Spotted-wing drosophila fruit fly</name>
    <dbReference type="NCBI Taxonomy" id="28584"/>
    <lineage>
        <taxon>Eukaryota</taxon>
        <taxon>Metazoa</taxon>
        <taxon>Ecdysozoa</taxon>
        <taxon>Arthropoda</taxon>
        <taxon>Hexapoda</taxon>
        <taxon>Insecta</taxon>
        <taxon>Pterygota</taxon>
        <taxon>Neoptera</taxon>
        <taxon>Endopterygota</taxon>
        <taxon>Diptera</taxon>
        <taxon>Brachycera</taxon>
        <taxon>Muscomorpha</taxon>
        <taxon>Ephydroidea</taxon>
        <taxon>Drosophilidae</taxon>
        <taxon>Drosophila</taxon>
        <taxon>Sophophora</taxon>
    </lineage>
</organism>
<keyword evidence="6" id="KW-1185">Reference proteome</keyword>
<gene>
    <name evidence="7" type="primary">LOC108014627</name>
</gene>
<dbReference type="SUPFAM" id="SSF48652">
    <property type="entry name" value="Tetraspanin"/>
    <property type="match status" value="1"/>
</dbReference>
<dbReference type="InterPro" id="IPR018499">
    <property type="entry name" value="Tetraspanin/Peripherin"/>
</dbReference>
<evidence type="ECO:0000313" key="6">
    <source>
        <dbReference type="Proteomes" id="UP001652628"/>
    </source>
</evidence>
<keyword evidence="2 5" id="KW-0812">Transmembrane</keyword>
<keyword evidence="4 5" id="KW-0472">Membrane</keyword>
<dbReference type="GO" id="GO:0016020">
    <property type="term" value="C:membrane"/>
    <property type="evidence" value="ECO:0007669"/>
    <property type="project" value="UniProtKB-SubCell"/>
</dbReference>
<dbReference type="GeneID" id="108014627"/>
<evidence type="ECO:0000256" key="4">
    <source>
        <dbReference type="ARBA" id="ARBA00023136"/>
    </source>
</evidence>